<evidence type="ECO:0000256" key="3">
    <source>
        <dbReference type="ARBA" id="ARBA00010617"/>
    </source>
</evidence>
<evidence type="ECO:0000256" key="12">
    <source>
        <dbReference type="SAM" id="Phobius"/>
    </source>
</evidence>
<keyword evidence="5 12" id="KW-0812">Transmembrane</keyword>
<comment type="cofactor">
    <cofactor evidence="1">
        <name>heme</name>
        <dbReference type="ChEBI" id="CHEBI:30413"/>
    </cofactor>
</comment>
<evidence type="ECO:0000256" key="9">
    <source>
        <dbReference type="ARBA" id="ARBA00023004"/>
    </source>
</evidence>
<keyword evidence="4" id="KW-0349">Heme</keyword>
<dbReference type="GO" id="GO:0004497">
    <property type="term" value="F:monooxygenase activity"/>
    <property type="evidence" value="ECO:0007669"/>
    <property type="project" value="UniProtKB-KW"/>
</dbReference>
<keyword evidence="11 12" id="KW-0472">Membrane</keyword>
<feature type="transmembrane region" description="Helical" evidence="12">
    <location>
        <begin position="41"/>
        <end position="63"/>
    </location>
</feature>
<dbReference type="Pfam" id="PF00067">
    <property type="entry name" value="p450"/>
    <property type="match status" value="1"/>
</dbReference>
<dbReference type="InterPro" id="IPR001128">
    <property type="entry name" value="Cyt_P450"/>
</dbReference>
<keyword evidence="6" id="KW-0479">Metal-binding</keyword>
<evidence type="ECO:0000256" key="4">
    <source>
        <dbReference type="ARBA" id="ARBA00022617"/>
    </source>
</evidence>
<gene>
    <name evidence="13" type="ORF">TWF696_006520</name>
</gene>
<evidence type="ECO:0008006" key="15">
    <source>
        <dbReference type="Google" id="ProtNLM"/>
    </source>
</evidence>
<keyword evidence="8" id="KW-0560">Oxidoreductase</keyword>
<reference evidence="13 14" key="1">
    <citation type="submission" date="2019-10" db="EMBL/GenBank/DDBJ databases">
        <authorList>
            <person name="Palmer J.M."/>
        </authorList>
    </citation>
    <scope>NUCLEOTIDE SEQUENCE [LARGE SCALE GENOMIC DNA]</scope>
    <source>
        <strain evidence="13 14">TWF696</strain>
    </source>
</reference>
<dbReference type="GO" id="GO:0016020">
    <property type="term" value="C:membrane"/>
    <property type="evidence" value="ECO:0007669"/>
    <property type="project" value="UniProtKB-SubCell"/>
</dbReference>
<evidence type="ECO:0000313" key="14">
    <source>
        <dbReference type="Proteomes" id="UP001375240"/>
    </source>
</evidence>
<organism evidence="13 14">
    <name type="scientific">Orbilia brochopaga</name>
    <dbReference type="NCBI Taxonomy" id="3140254"/>
    <lineage>
        <taxon>Eukaryota</taxon>
        <taxon>Fungi</taxon>
        <taxon>Dikarya</taxon>
        <taxon>Ascomycota</taxon>
        <taxon>Pezizomycotina</taxon>
        <taxon>Orbiliomycetes</taxon>
        <taxon>Orbiliales</taxon>
        <taxon>Orbiliaceae</taxon>
        <taxon>Orbilia</taxon>
    </lineage>
</organism>
<evidence type="ECO:0000256" key="5">
    <source>
        <dbReference type="ARBA" id="ARBA00022692"/>
    </source>
</evidence>
<comment type="subcellular location">
    <subcellularLocation>
        <location evidence="2">Membrane</location>
    </subcellularLocation>
</comment>
<dbReference type="GO" id="GO:0020037">
    <property type="term" value="F:heme binding"/>
    <property type="evidence" value="ECO:0007669"/>
    <property type="project" value="InterPro"/>
</dbReference>
<keyword evidence="10" id="KW-0503">Monooxygenase</keyword>
<evidence type="ECO:0000256" key="1">
    <source>
        <dbReference type="ARBA" id="ARBA00001971"/>
    </source>
</evidence>
<dbReference type="PANTHER" id="PTHR46206:SF5">
    <property type="entry name" value="P450, PUTATIVE (EUROFUNG)-RELATED"/>
    <property type="match status" value="1"/>
</dbReference>
<accession>A0AAV9UXE3</accession>
<dbReference type="Proteomes" id="UP001375240">
    <property type="component" value="Unassembled WGS sequence"/>
</dbReference>
<protein>
    <recommendedName>
        <fullName evidence="15">Cytochrome P450</fullName>
    </recommendedName>
</protein>
<dbReference type="SUPFAM" id="SSF48264">
    <property type="entry name" value="Cytochrome P450"/>
    <property type="match status" value="1"/>
</dbReference>
<dbReference type="GO" id="GO:0005506">
    <property type="term" value="F:iron ion binding"/>
    <property type="evidence" value="ECO:0007669"/>
    <property type="project" value="InterPro"/>
</dbReference>
<feature type="transmembrane region" description="Helical" evidence="12">
    <location>
        <begin position="12"/>
        <end position="29"/>
    </location>
</feature>
<evidence type="ECO:0000256" key="7">
    <source>
        <dbReference type="ARBA" id="ARBA00022989"/>
    </source>
</evidence>
<dbReference type="AlphaFoldDB" id="A0AAV9UXE3"/>
<keyword evidence="9" id="KW-0408">Iron</keyword>
<dbReference type="Gene3D" id="1.10.630.10">
    <property type="entry name" value="Cytochrome P450"/>
    <property type="match status" value="1"/>
</dbReference>
<comment type="similarity">
    <text evidence="3">Belongs to the cytochrome P450 family.</text>
</comment>
<dbReference type="GO" id="GO:0016705">
    <property type="term" value="F:oxidoreductase activity, acting on paired donors, with incorporation or reduction of molecular oxygen"/>
    <property type="evidence" value="ECO:0007669"/>
    <property type="project" value="InterPro"/>
</dbReference>
<dbReference type="CDD" id="cd11041">
    <property type="entry name" value="CYP503A1-like"/>
    <property type="match status" value="1"/>
</dbReference>
<evidence type="ECO:0000256" key="6">
    <source>
        <dbReference type="ARBA" id="ARBA00022723"/>
    </source>
</evidence>
<evidence type="ECO:0000256" key="8">
    <source>
        <dbReference type="ARBA" id="ARBA00023002"/>
    </source>
</evidence>
<sequence length="534" mass="61886">MGLVSDLVVGLIQPTWINGLLLLFTLIVHKEVEFRAKRVKVPIVGVPFTGYVGAWIGAIWFVAYGHHVVRKAYESKKYEVFQVAMLERMLVVVTTQGLIHEVSNAEPTQLSFHSTIDSDFQVSYTMARPVLTHVWHVPYIHDKLTKKLMKSIDLMQDEMVNACGLFLGHTKGETIQVNAMDTFLDILTRLSNRYFVGKPLCRNREYIHTSKEYAKDVAICGVLIRVWPDWLKPVASWMCSRIPKNQRIAMKHLGPIIEQRRDKMDLLGQKWEDRPDDYLQWLMEGAVENFGDCKDTRDIMLRLMFLNFAGNHTSSHTFCMVLYQLVNRREYIQPLRDEAVEMIEKYGYNTQAFNMMSKIDSFIRECTRYVSLGPIILTRTVKVPYKLGDGTFLPVDTQVCMPHHCVHNNPNIPLYANPDFDGFRFHKHREELLETESNRTQASRTELWTATSDQQLFFGNGRHPCPGRFFASLQAKMLLHYLLTNYEMTPDVNSSYDPHCWQTMYIPNVKAKINFKRLTDPEPGLKEEIAFDLS</sequence>
<evidence type="ECO:0000256" key="11">
    <source>
        <dbReference type="ARBA" id="ARBA00023136"/>
    </source>
</evidence>
<dbReference type="EMBL" id="JAVHNQ010000004">
    <property type="protein sequence ID" value="KAK6350289.1"/>
    <property type="molecule type" value="Genomic_DNA"/>
</dbReference>
<dbReference type="InterPro" id="IPR036396">
    <property type="entry name" value="Cyt_P450_sf"/>
</dbReference>
<evidence type="ECO:0000256" key="10">
    <source>
        <dbReference type="ARBA" id="ARBA00023033"/>
    </source>
</evidence>
<comment type="caution">
    <text evidence="13">The sequence shown here is derived from an EMBL/GenBank/DDBJ whole genome shotgun (WGS) entry which is preliminary data.</text>
</comment>
<name>A0AAV9UXE3_9PEZI</name>
<evidence type="ECO:0000256" key="2">
    <source>
        <dbReference type="ARBA" id="ARBA00004370"/>
    </source>
</evidence>
<proteinExistence type="inferred from homology"/>
<keyword evidence="14" id="KW-1185">Reference proteome</keyword>
<keyword evidence="7 12" id="KW-1133">Transmembrane helix</keyword>
<dbReference type="PANTHER" id="PTHR46206">
    <property type="entry name" value="CYTOCHROME P450"/>
    <property type="match status" value="1"/>
</dbReference>
<evidence type="ECO:0000313" key="13">
    <source>
        <dbReference type="EMBL" id="KAK6350289.1"/>
    </source>
</evidence>